<evidence type="ECO:0000256" key="4">
    <source>
        <dbReference type="ARBA" id="ARBA00022491"/>
    </source>
</evidence>
<feature type="compositionally biased region" description="Polar residues" evidence="12">
    <location>
        <begin position="1333"/>
        <end position="1353"/>
    </location>
</feature>
<accession>A0A5N7AY14</accession>
<sequence length="1496" mass="163158">MDFPGGSDTNIRVLDGFSNIYWRIYTEDPNITNLPGEAPANGFTILKHLSRLKDLELRLRNSDCLVSSYPRRLGLWVFSATPEFESVNSLRSEESKGEQSRLVVGSSTLKVSASGSVTPRELVKNLSADPQTAGGSTGSQRPQATSTHTRRVDSHSSSVAIYAAFISAITGSLNLQLIRRSGAIPLGSRTLFTAVERDYYESSRIVNDDLSSISALTTLQVQLTSAGKLTVALQTTSQPGFAPLCKLGESPSDICDVGPGADIWLSPSGSVARLVSTSPAPPNASSPYPSTGSIGIDTLGTAGRKQWKANVLEWLKNFGLPIDSVDETSWVEVEVWEPFYSRLAGETLRPNEDNSSTLPLKRILWPAVYCFRRTKSASPGSFQWMESACPVVSDPLEFAENWRVVEKPKHDETSPKPPSSHPEQQSRNQESSSATTDILEGIESLSRVAEYPDLQTVSLVYPTPPDGAAAMGLNLAGPSDTFADDPELVPSLLQNQNKPKFYEQLTIKDRSVTDPSAGFGPLGGLAVGSGLYDTNEDDDLFGDMDERDFGTKGITDADFNFFDDPGFAAMDTDVPVDDAQEMPDIVNLRATDAHPTMSEDALLEDYPTQKTPAENLDVIQASPDEVAPNVQPEHIDAEGTTGAVSPPTEQNQTISPPLSPVEIKRILLPESNGDIHTPTKGSRKQSYYNPVAFKPNMSTWDQKYGAEGKFRFTTAGPSTSKPYTNSDIPTVGMPRRNKKHLTASAGLMGLDGHASPSSEGQHLQIISDSSSDTSDDSGDSASESDAPQLLLSRKRKRTRSNSVSSPAFSQGKSLGEADQDIPIHRPEHSIFLGNLLSTFSDWSMTGYFSLTENRSFPFLIRKDIQIQIAQLFVDQITQSSLDHKLDGGFCLSDLEIKAYSAQNFLEDESILGSIERLDLNSWISLQDNEQASPAPNGAMARQSSQRKEMGKGSITKLSPPHLRVRRGKEYLEALPPAISFWETFGLEPADGPKDISAYCIHPQIAADAADVFLERLGLLYASCNLGKHVRGCKSSAFERGLCSWDIGFLESANLLPAMQSLKVVCEELGTTLLKSSPSNDSLVIYIINPFAHASALIDICSAFWCLFQKYIADTGKQQTRQLNEVVLQIIPISFIMSTGSVVVPPQTQYLNLALEIYSRCPPKALPSSLVNCAPPVLLAEPLPRTISFKLASEKTSPLQEGKCLHIACSKSQDQRWISVAWSDNSGALQRTISYNLRYRNASALRSISDVRSEIWIATKDIVDRIQARWKVFVVSTEPVDQDEVDAWTGFIEQYNKTNSIPLELTILSVNTAPDLHLEPPFLPMPMSVFNPQASSTPVATPNASCNVFSPDQSGTAPTPPGGGNAPANAPTPTESSLEAESESVLTDICDESWGVVLSHRLNNSPHLTEYRPALASGYLLRRKGDTDGDSVYAMTLNLIYTQRPSSCEIILRETLGMYRDLGTLARARGTRTVQRNTLPWHIATAVRAQEMLSHVL</sequence>
<evidence type="ECO:0000256" key="3">
    <source>
        <dbReference type="ARBA" id="ARBA00019618"/>
    </source>
</evidence>
<protein>
    <recommendedName>
        <fullName evidence="3 11">Mediator of RNA polymerase II transcription subunit 13</fullName>
    </recommendedName>
    <alternativeName>
        <fullName evidence="10 11">Mediator complex subunit 13</fullName>
    </alternativeName>
</protein>
<proteinExistence type="inferred from homology"/>
<feature type="compositionally biased region" description="Polar residues" evidence="12">
    <location>
        <begin position="755"/>
        <end position="766"/>
    </location>
</feature>
<evidence type="ECO:0000259" key="14">
    <source>
        <dbReference type="Pfam" id="PF11597"/>
    </source>
</evidence>
<feature type="domain" description="Mediator complex subunit Med13 N-terminal" evidence="14">
    <location>
        <begin position="1"/>
        <end position="374"/>
    </location>
</feature>
<dbReference type="InterPro" id="IPR051139">
    <property type="entry name" value="Mediator_complx_sub13"/>
</dbReference>
<keyword evidence="6 11" id="KW-0010">Activator</keyword>
<dbReference type="InterPro" id="IPR009401">
    <property type="entry name" value="Med13_C"/>
</dbReference>
<dbReference type="Pfam" id="PF18296">
    <property type="entry name" value="MID_MedPIWI"/>
    <property type="match status" value="1"/>
</dbReference>
<keyword evidence="7 11" id="KW-0804">Transcription</keyword>
<dbReference type="InterPro" id="IPR021643">
    <property type="entry name" value="Mediator_Med13_N"/>
</dbReference>
<keyword evidence="5 11" id="KW-0805">Transcription regulation</keyword>
<feature type="region of interest" description="Disordered" evidence="12">
    <location>
        <begin position="120"/>
        <end position="152"/>
    </location>
</feature>
<comment type="subcellular location">
    <subcellularLocation>
        <location evidence="1 11">Nucleus</location>
    </subcellularLocation>
</comment>
<feature type="compositionally biased region" description="Polar residues" evidence="12">
    <location>
        <begin position="647"/>
        <end position="656"/>
    </location>
</feature>
<evidence type="ECO:0000259" key="15">
    <source>
        <dbReference type="Pfam" id="PF18296"/>
    </source>
</evidence>
<dbReference type="OrthoDB" id="103819at2759"/>
<evidence type="ECO:0000256" key="10">
    <source>
        <dbReference type="ARBA" id="ARBA00032008"/>
    </source>
</evidence>
<dbReference type="PANTHER" id="PTHR48249">
    <property type="entry name" value="MEDIATOR OF RNA POLYMERASE II TRANSCRIPTION SUBUNIT 13"/>
    <property type="match status" value="1"/>
</dbReference>
<dbReference type="Pfam" id="PF11597">
    <property type="entry name" value="Med13_N"/>
    <property type="match status" value="1"/>
</dbReference>
<evidence type="ECO:0000256" key="1">
    <source>
        <dbReference type="ARBA" id="ARBA00004123"/>
    </source>
</evidence>
<feature type="region of interest" description="Disordered" evidence="12">
    <location>
        <begin position="928"/>
        <end position="958"/>
    </location>
</feature>
<reference evidence="16 17" key="1">
    <citation type="submission" date="2019-04" db="EMBL/GenBank/DDBJ databases">
        <title>Friends and foes A comparative genomics studyof 23 Aspergillus species from section Flavi.</title>
        <authorList>
            <consortium name="DOE Joint Genome Institute"/>
            <person name="Kjaerbolling I."/>
            <person name="Vesth T."/>
            <person name="Frisvad J.C."/>
            <person name="Nybo J.L."/>
            <person name="Theobald S."/>
            <person name="Kildgaard S."/>
            <person name="Isbrandt T."/>
            <person name="Kuo A."/>
            <person name="Sato A."/>
            <person name="Lyhne E.K."/>
            <person name="Kogle M.E."/>
            <person name="Wiebenga A."/>
            <person name="Kun R.S."/>
            <person name="Lubbers R.J."/>
            <person name="Makela M.R."/>
            <person name="Barry K."/>
            <person name="Chovatia M."/>
            <person name="Clum A."/>
            <person name="Daum C."/>
            <person name="Haridas S."/>
            <person name="He G."/>
            <person name="LaButti K."/>
            <person name="Lipzen A."/>
            <person name="Mondo S."/>
            <person name="Riley R."/>
            <person name="Salamov A."/>
            <person name="Simmons B.A."/>
            <person name="Magnuson J.K."/>
            <person name="Henrissat B."/>
            <person name="Mortensen U.H."/>
            <person name="Larsen T.O."/>
            <person name="Devries R.P."/>
            <person name="Grigoriev I.V."/>
            <person name="Machida M."/>
            <person name="Baker S.E."/>
            <person name="Andersen M.R."/>
        </authorList>
    </citation>
    <scope>NUCLEOTIDE SEQUENCE [LARGE SCALE GENOMIC DNA]</scope>
    <source>
        <strain evidence="16 17">IBT 29228</strain>
    </source>
</reference>
<feature type="region of interest" description="Disordered" evidence="12">
    <location>
        <begin position="637"/>
        <end position="656"/>
    </location>
</feature>
<evidence type="ECO:0000313" key="17">
    <source>
        <dbReference type="Proteomes" id="UP000326198"/>
    </source>
</evidence>
<feature type="domain" description="Mediator complex subunit Med13 C-terminal" evidence="13">
    <location>
        <begin position="1172"/>
        <end position="1485"/>
    </location>
</feature>
<evidence type="ECO:0000256" key="9">
    <source>
        <dbReference type="ARBA" id="ARBA00025661"/>
    </source>
</evidence>
<feature type="region of interest" description="Disordered" evidence="12">
    <location>
        <begin position="1333"/>
        <end position="1382"/>
    </location>
</feature>
<dbReference type="Proteomes" id="UP000326198">
    <property type="component" value="Unassembled WGS sequence"/>
</dbReference>
<feature type="region of interest" description="Disordered" evidence="12">
    <location>
        <begin position="747"/>
        <end position="815"/>
    </location>
</feature>
<feature type="compositionally biased region" description="Polar residues" evidence="12">
    <location>
        <begin position="421"/>
        <end position="436"/>
    </location>
</feature>
<dbReference type="GO" id="GO:0016592">
    <property type="term" value="C:mediator complex"/>
    <property type="evidence" value="ECO:0007669"/>
    <property type="project" value="InterPro"/>
</dbReference>
<feature type="compositionally biased region" description="Polar residues" evidence="12">
    <location>
        <begin position="715"/>
        <end position="728"/>
    </location>
</feature>
<feature type="domain" description="MID" evidence="15">
    <location>
        <begin position="993"/>
        <end position="1162"/>
    </location>
</feature>
<keyword evidence="4 11" id="KW-0678">Repressor</keyword>
<dbReference type="PANTHER" id="PTHR48249:SF3">
    <property type="entry name" value="MEDIATOR OF RNA POLYMERASE II TRANSCRIPTION SUBUNIT 13"/>
    <property type="match status" value="1"/>
</dbReference>
<keyword evidence="8 11" id="KW-0539">Nucleus</keyword>
<evidence type="ECO:0000256" key="12">
    <source>
        <dbReference type="SAM" id="MobiDB-lite"/>
    </source>
</evidence>
<dbReference type="EMBL" id="ML736305">
    <property type="protein sequence ID" value="KAE8373748.1"/>
    <property type="molecule type" value="Genomic_DNA"/>
</dbReference>
<evidence type="ECO:0000256" key="2">
    <source>
        <dbReference type="ARBA" id="ARBA00009354"/>
    </source>
</evidence>
<keyword evidence="17" id="KW-1185">Reference proteome</keyword>
<dbReference type="GO" id="GO:0003713">
    <property type="term" value="F:transcription coactivator activity"/>
    <property type="evidence" value="ECO:0007669"/>
    <property type="project" value="TreeGrafter"/>
</dbReference>
<feature type="compositionally biased region" description="Low complexity" evidence="12">
    <location>
        <begin position="1365"/>
        <end position="1378"/>
    </location>
</feature>
<evidence type="ECO:0000256" key="7">
    <source>
        <dbReference type="ARBA" id="ARBA00023163"/>
    </source>
</evidence>
<dbReference type="Pfam" id="PF06333">
    <property type="entry name" value="Med13_C"/>
    <property type="match status" value="1"/>
</dbReference>
<evidence type="ECO:0000256" key="6">
    <source>
        <dbReference type="ARBA" id="ARBA00023159"/>
    </source>
</evidence>
<name>A0A5N7AY14_9EURO</name>
<evidence type="ECO:0000256" key="11">
    <source>
        <dbReference type="RuleBase" id="RU364134"/>
    </source>
</evidence>
<dbReference type="GO" id="GO:0045944">
    <property type="term" value="P:positive regulation of transcription by RNA polymerase II"/>
    <property type="evidence" value="ECO:0007669"/>
    <property type="project" value="TreeGrafter"/>
</dbReference>
<evidence type="ECO:0000313" key="16">
    <source>
        <dbReference type="EMBL" id="KAE8373748.1"/>
    </source>
</evidence>
<comment type="similarity">
    <text evidence="2 11">Belongs to the Mediator complex subunit 13 family.</text>
</comment>
<feature type="region of interest" description="Disordered" evidence="12">
    <location>
        <begin position="711"/>
        <end position="735"/>
    </location>
</feature>
<gene>
    <name evidence="16" type="ORF">BDV26DRAFT_271424</name>
</gene>
<feature type="region of interest" description="Disordered" evidence="12">
    <location>
        <begin position="408"/>
        <end position="436"/>
    </location>
</feature>
<dbReference type="InterPro" id="IPR041285">
    <property type="entry name" value="MID_MedPIWI"/>
</dbReference>
<feature type="compositionally biased region" description="Polar residues" evidence="12">
    <location>
        <begin position="128"/>
        <end position="147"/>
    </location>
</feature>
<comment type="function">
    <text evidence="9 11">Component of the SRB8-11 complex. The SRB8-11 complex is a regulatory module of the Mediator complex which is itself involved in regulation of basal and activated RNA polymerase II-dependent transcription. The SRB8-11 complex may be involved in the transcriptional repression of a subset of genes regulated by Mediator. It may inhibit the association of the Mediator complex with RNA polymerase II to form the holoenzyme complex.</text>
</comment>
<evidence type="ECO:0000256" key="8">
    <source>
        <dbReference type="ARBA" id="ARBA00023242"/>
    </source>
</evidence>
<evidence type="ECO:0000259" key="13">
    <source>
        <dbReference type="Pfam" id="PF06333"/>
    </source>
</evidence>
<organism evidence="16 17">
    <name type="scientific">Aspergillus bertholletiae</name>
    <dbReference type="NCBI Taxonomy" id="1226010"/>
    <lineage>
        <taxon>Eukaryota</taxon>
        <taxon>Fungi</taxon>
        <taxon>Dikarya</taxon>
        <taxon>Ascomycota</taxon>
        <taxon>Pezizomycotina</taxon>
        <taxon>Eurotiomycetes</taxon>
        <taxon>Eurotiomycetidae</taxon>
        <taxon>Eurotiales</taxon>
        <taxon>Aspergillaceae</taxon>
        <taxon>Aspergillus</taxon>
        <taxon>Aspergillus subgen. Circumdati</taxon>
    </lineage>
</organism>
<evidence type="ECO:0000256" key="5">
    <source>
        <dbReference type="ARBA" id="ARBA00023015"/>
    </source>
</evidence>
<comment type="subunit">
    <text evidence="11">Component of the SRB8-11 complex, which itself associates with the Mediator complex.</text>
</comment>